<dbReference type="Pfam" id="PF13274">
    <property type="entry name" value="SocA_Panacea"/>
    <property type="match status" value="1"/>
</dbReference>
<evidence type="ECO:0000313" key="3">
    <source>
        <dbReference type="Proteomes" id="UP000184040"/>
    </source>
</evidence>
<dbReference type="RefSeq" id="WP_084140733.1">
    <property type="nucleotide sequence ID" value="NZ_FQZA01000020.1"/>
</dbReference>
<accession>A0A1M6M631</accession>
<feature type="domain" description="Antitoxin SocA-like Panacea" evidence="1">
    <location>
        <begin position="31"/>
        <end position="139"/>
    </location>
</feature>
<sequence length="188" mass="21449">MSYDPRKAAQTIAYLAVKNGRNPLNILKAVKLVYLADRESIARHGFPIQDEDHYSLPHGPVNTTTYDHIQGVVDPAQAAGWTEFLTDRALHRVGLKDRNIDPDDLDELSEADVAVLDDIWDRFGSMNQWALRDWTHDPKNVPEWEDPNGSSRPIALRRMMEVLGVENAVEQEEAVLEHRRSRNFLKAL</sequence>
<organism evidence="2 3">
    <name type="scientific">Palleronia salina</name>
    <dbReference type="NCBI Taxonomy" id="313368"/>
    <lineage>
        <taxon>Bacteria</taxon>
        <taxon>Pseudomonadati</taxon>
        <taxon>Pseudomonadota</taxon>
        <taxon>Alphaproteobacteria</taxon>
        <taxon>Rhodobacterales</taxon>
        <taxon>Roseobacteraceae</taxon>
        <taxon>Palleronia</taxon>
    </lineage>
</organism>
<reference evidence="2 3" key="1">
    <citation type="submission" date="2016-11" db="EMBL/GenBank/DDBJ databases">
        <authorList>
            <person name="Jaros S."/>
            <person name="Januszkiewicz K."/>
            <person name="Wedrychowicz H."/>
        </authorList>
    </citation>
    <scope>NUCLEOTIDE SEQUENCE [LARGE SCALE GENOMIC DNA]</scope>
    <source>
        <strain evidence="2 3">DSM 26892</strain>
    </source>
</reference>
<keyword evidence="3" id="KW-1185">Reference proteome</keyword>
<dbReference type="EMBL" id="FQZA01000020">
    <property type="protein sequence ID" value="SHJ78733.1"/>
    <property type="molecule type" value="Genomic_DNA"/>
</dbReference>
<dbReference type="AlphaFoldDB" id="A0A1M6M631"/>
<name>A0A1M6M631_9RHOB</name>
<dbReference type="Proteomes" id="UP000184040">
    <property type="component" value="Unassembled WGS sequence"/>
</dbReference>
<evidence type="ECO:0000313" key="2">
    <source>
        <dbReference type="EMBL" id="SHJ78733.1"/>
    </source>
</evidence>
<protein>
    <submittedName>
        <fullName evidence="2">Uncharacterized phage-associated protein</fullName>
    </submittedName>
</protein>
<gene>
    <name evidence="2" type="ORF">SAMN04488012_12023</name>
</gene>
<evidence type="ECO:0000259" key="1">
    <source>
        <dbReference type="Pfam" id="PF13274"/>
    </source>
</evidence>
<proteinExistence type="predicted"/>
<dbReference type="InterPro" id="IPR025272">
    <property type="entry name" value="SocA_Panacea"/>
</dbReference>